<accession>Q6EN31</accession>
<protein>
    <submittedName>
        <fullName evidence="3">Uncharacterized protein</fullName>
    </submittedName>
</protein>
<feature type="compositionally biased region" description="Low complexity" evidence="1">
    <location>
        <begin position="289"/>
        <end position="299"/>
    </location>
</feature>
<reference evidence="2" key="1">
    <citation type="submission" date="2002-02" db="EMBL/GenBank/DDBJ databases">
        <title>Oryza sativa nipponbare(GA3) genomic DNA, chromosome 2, PAC clone:P0613F08.</title>
        <authorList>
            <person name="Sasaki T."/>
            <person name="Matsumoto T."/>
            <person name="Yamamoto K."/>
        </authorList>
    </citation>
    <scope>NUCLEOTIDE SEQUENCE</scope>
</reference>
<organism evidence="3 4">
    <name type="scientific">Oryza sativa subsp. japonica</name>
    <name type="common">Rice</name>
    <dbReference type="NCBI Taxonomy" id="39947"/>
    <lineage>
        <taxon>Eukaryota</taxon>
        <taxon>Viridiplantae</taxon>
        <taxon>Streptophyta</taxon>
        <taxon>Embryophyta</taxon>
        <taxon>Tracheophyta</taxon>
        <taxon>Spermatophyta</taxon>
        <taxon>Magnoliopsida</taxon>
        <taxon>Liliopsida</taxon>
        <taxon>Poales</taxon>
        <taxon>Poaceae</taxon>
        <taxon>BOP clade</taxon>
        <taxon>Oryzoideae</taxon>
        <taxon>Oryzeae</taxon>
        <taxon>Oryzinae</taxon>
        <taxon>Oryza</taxon>
        <taxon>Oryza sativa</taxon>
    </lineage>
</organism>
<feature type="compositionally biased region" description="Basic and acidic residues" evidence="1">
    <location>
        <begin position="19"/>
        <end position="38"/>
    </location>
</feature>
<evidence type="ECO:0000313" key="2">
    <source>
        <dbReference type="EMBL" id="BAD27957.1"/>
    </source>
</evidence>
<gene>
    <name evidence="3" type="ORF">OSJNBa0052K15.32</name>
    <name evidence="2" type="ORF">P0613F08.14</name>
</gene>
<dbReference type="EMBL" id="AP004801">
    <property type="protein sequence ID" value="BAD27957.1"/>
    <property type="molecule type" value="Genomic_DNA"/>
</dbReference>
<name>Q6EN31_ORYSJ</name>
<reference evidence="4" key="3">
    <citation type="journal article" date="2005" name="Nature">
        <title>The map-based sequence of the rice genome.</title>
        <authorList>
            <consortium name="International rice genome sequencing project (IRGSP)"/>
            <person name="Matsumoto T."/>
            <person name="Wu J."/>
            <person name="Kanamori H."/>
            <person name="Katayose Y."/>
            <person name="Fujisawa M."/>
            <person name="Namiki N."/>
            <person name="Mizuno H."/>
            <person name="Yamamoto K."/>
            <person name="Antonio B.A."/>
            <person name="Baba T."/>
            <person name="Sakata K."/>
            <person name="Nagamura Y."/>
            <person name="Aoki H."/>
            <person name="Arikawa K."/>
            <person name="Arita K."/>
            <person name="Bito T."/>
            <person name="Chiden Y."/>
            <person name="Fujitsuka N."/>
            <person name="Fukunaka R."/>
            <person name="Hamada M."/>
            <person name="Harada C."/>
            <person name="Hayashi A."/>
            <person name="Hijishita S."/>
            <person name="Honda M."/>
            <person name="Hosokawa S."/>
            <person name="Ichikawa Y."/>
            <person name="Idonuma A."/>
            <person name="Iijima M."/>
            <person name="Ikeda M."/>
            <person name="Ikeno M."/>
            <person name="Ito K."/>
            <person name="Ito S."/>
            <person name="Ito T."/>
            <person name="Ito Y."/>
            <person name="Ito Y."/>
            <person name="Iwabuchi A."/>
            <person name="Kamiya K."/>
            <person name="Karasawa W."/>
            <person name="Kurita K."/>
            <person name="Katagiri S."/>
            <person name="Kikuta A."/>
            <person name="Kobayashi H."/>
            <person name="Kobayashi N."/>
            <person name="Machita K."/>
            <person name="Maehara T."/>
            <person name="Masukawa M."/>
            <person name="Mizubayashi T."/>
            <person name="Mukai Y."/>
            <person name="Nagasaki H."/>
            <person name="Nagata Y."/>
            <person name="Naito S."/>
            <person name="Nakashima M."/>
            <person name="Nakama Y."/>
            <person name="Nakamichi Y."/>
            <person name="Nakamura M."/>
            <person name="Meguro A."/>
            <person name="Negishi M."/>
            <person name="Ohta I."/>
            <person name="Ohta T."/>
            <person name="Okamoto M."/>
            <person name="Ono N."/>
            <person name="Saji S."/>
            <person name="Sakaguchi M."/>
            <person name="Sakai K."/>
            <person name="Shibata M."/>
            <person name="Shimokawa T."/>
            <person name="Song J."/>
            <person name="Takazaki Y."/>
            <person name="Terasawa K."/>
            <person name="Tsugane M."/>
            <person name="Tsuji K."/>
            <person name="Ueda S."/>
            <person name="Waki K."/>
            <person name="Yamagata H."/>
            <person name="Yamamoto M."/>
            <person name="Yamamoto S."/>
            <person name="Yamane H."/>
            <person name="Yoshiki S."/>
            <person name="Yoshihara R."/>
            <person name="Yukawa K."/>
            <person name="Zhong H."/>
            <person name="Yano M."/>
            <person name="Yuan Q."/>
            <person name="Ouyang S."/>
            <person name="Liu J."/>
            <person name="Jones K.M."/>
            <person name="Gansberger K."/>
            <person name="Moffat K."/>
            <person name="Hill J."/>
            <person name="Bera J."/>
            <person name="Fadrosh D."/>
            <person name="Jin S."/>
            <person name="Johri S."/>
            <person name="Kim M."/>
            <person name="Overton L."/>
            <person name="Reardon M."/>
            <person name="Tsitrin T."/>
            <person name="Vuong H."/>
            <person name="Weaver B."/>
            <person name="Ciecko A."/>
            <person name="Tallon L."/>
            <person name="Jackson J."/>
            <person name="Pai G."/>
            <person name="Aken S.V."/>
            <person name="Utterback T."/>
            <person name="Reidmuller S."/>
            <person name="Feldblyum T."/>
            <person name="Hsiao J."/>
            <person name="Zismann V."/>
            <person name="Iobst S."/>
            <person name="de Vazeille A.R."/>
            <person name="Buell C.R."/>
            <person name="Ying K."/>
            <person name="Li Y."/>
            <person name="Lu T."/>
            <person name="Huang Y."/>
            <person name="Zhao Q."/>
            <person name="Feng Q."/>
            <person name="Zhang L."/>
            <person name="Zhu J."/>
            <person name="Weng Q."/>
            <person name="Mu J."/>
            <person name="Lu Y."/>
            <person name="Fan D."/>
            <person name="Liu Y."/>
            <person name="Guan J."/>
            <person name="Zhang Y."/>
            <person name="Yu S."/>
            <person name="Liu X."/>
            <person name="Zhang Y."/>
            <person name="Hong G."/>
            <person name="Han B."/>
            <person name="Choisne N."/>
            <person name="Demange N."/>
            <person name="Orjeda G."/>
            <person name="Samain S."/>
            <person name="Cattolico L."/>
            <person name="Pelletier E."/>
            <person name="Couloux A."/>
            <person name="Segurens B."/>
            <person name="Wincker P."/>
            <person name="D'Hont A."/>
            <person name="Scarpelli C."/>
            <person name="Weissenbach J."/>
            <person name="Salanoubat M."/>
            <person name="Quetier F."/>
            <person name="Yu Y."/>
            <person name="Kim H.R."/>
            <person name="Rambo T."/>
            <person name="Currie J."/>
            <person name="Collura K."/>
            <person name="Luo M."/>
            <person name="Yang T."/>
            <person name="Ammiraju J.S.S."/>
            <person name="Engler F."/>
            <person name="Soderlund C."/>
            <person name="Wing R.A."/>
            <person name="Palmer L.E."/>
            <person name="de la Bastide M."/>
            <person name="Spiegel L."/>
            <person name="Nascimento L."/>
            <person name="Zutavern T."/>
            <person name="O'Shaughnessy A."/>
            <person name="Dike S."/>
            <person name="Dedhia N."/>
            <person name="Preston R."/>
            <person name="Balija V."/>
            <person name="McCombie W.R."/>
            <person name="Chow T."/>
            <person name="Chen H."/>
            <person name="Chung M."/>
            <person name="Chen C."/>
            <person name="Shaw J."/>
            <person name="Wu H."/>
            <person name="Hsiao K."/>
            <person name="Chao Y."/>
            <person name="Chu M."/>
            <person name="Cheng C."/>
            <person name="Hour A."/>
            <person name="Lee P."/>
            <person name="Lin S."/>
            <person name="Lin Y."/>
            <person name="Liou J."/>
            <person name="Liu S."/>
            <person name="Hsing Y."/>
            <person name="Raghuvanshi S."/>
            <person name="Mohanty A."/>
            <person name="Bharti A.K."/>
            <person name="Gaur A."/>
            <person name="Gupta V."/>
            <person name="Kumar D."/>
            <person name="Ravi V."/>
            <person name="Vij S."/>
            <person name="Kapur A."/>
            <person name="Khurana P."/>
            <person name="Khurana P."/>
            <person name="Khurana J.P."/>
            <person name="Tyagi A.K."/>
            <person name="Gaikwad K."/>
            <person name="Singh A."/>
            <person name="Dalal V."/>
            <person name="Srivastava S."/>
            <person name="Dixit A."/>
            <person name="Pal A.K."/>
            <person name="Ghazi I.A."/>
            <person name="Yadav M."/>
            <person name="Pandit A."/>
            <person name="Bhargava A."/>
            <person name="Sureshbabu K."/>
            <person name="Batra K."/>
            <person name="Sharma T.R."/>
            <person name="Mohapatra T."/>
            <person name="Singh N.K."/>
            <person name="Messing J."/>
            <person name="Nelson A.B."/>
            <person name="Fuks G."/>
            <person name="Kavchok S."/>
            <person name="Keizer G."/>
            <person name="Linton E."/>
            <person name="Llaca V."/>
            <person name="Song R."/>
            <person name="Tanyolac B."/>
            <person name="Young S."/>
            <person name="Ho-Il K."/>
            <person name="Hahn J.H."/>
            <person name="Sangsakoo G."/>
            <person name="Vanavichit A."/>
            <person name="de Mattos Luiz.A.T."/>
            <person name="Zimmer P.D."/>
            <person name="Malone G."/>
            <person name="Dellagostin O."/>
            <person name="de Oliveira A.C."/>
            <person name="Bevan M."/>
            <person name="Bancroft I."/>
            <person name="Minx P."/>
            <person name="Cordum H."/>
            <person name="Wilson R."/>
            <person name="Cheng Z."/>
            <person name="Jin W."/>
            <person name="Jiang J."/>
            <person name="Leong S.A."/>
            <person name="Iwama H."/>
            <person name="Gojobori T."/>
            <person name="Itoh T."/>
            <person name="Niimura Y."/>
            <person name="Fujii Y."/>
            <person name="Habara T."/>
            <person name="Sakai H."/>
            <person name="Sato Y."/>
            <person name="Wilson G."/>
            <person name="Kumar K."/>
            <person name="McCouch S."/>
            <person name="Juretic N."/>
            <person name="Hoen D."/>
            <person name="Wright S."/>
            <person name="Bruskiewich R."/>
            <person name="Bureau T."/>
            <person name="Miyao A."/>
            <person name="Hirochika H."/>
            <person name="Nishikawa T."/>
            <person name="Kadowaki K."/>
            <person name="Sugiura M."/>
            <person name="Burr B."/>
            <person name="Sasaki T."/>
        </authorList>
    </citation>
    <scope>NUCLEOTIDE SEQUENCE [LARGE SCALE GENOMIC DNA]</scope>
    <source>
        <strain evidence="4">cv. Nipponbare</strain>
    </source>
</reference>
<feature type="compositionally biased region" description="Basic residues" evidence="1">
    <location>
        <begin position="70"/>
        <end position="80"/>
    </location>
</feature>
<feature type="compositionally biased region" description="Low complexity" evidence="1">
    <location>
        <begin position="1"/>
        <end position="18"/>
    </location>
</feature>
<evidence type="ECO:0000313" key="4">
    <source>
        <dbReference type="Proteomes" id="UP000000763"/>
    </source>
</evidence>
<feature type="region of interest" description="Disordered" evidence="1">
    <location>
        <begin position="1"/>
        <end position="118"/>
    </location>
</feature>
<evidence type="ECO:0000313" key="3">
    <source>
        <dbReference type="EMBL" id="BAD29704.1"/>
    </source>
</evidence>
<dbReference type="Proteomes" id="UP000000763">
    <property type="component" value="Chromosome 2"/>
</dbReference>
<proteinExistence type="predicted"/>
<feature type="compositionally biased region" description="Low complexity" evidence="1">
    <location>
        <begin position="144"/>
        <end position="156"/>
    </location>
</feature>
<feature type="compositionally biased region" description="Basic residues" evidence="1">
    <location>
        <begin position="100"/>
        <end position="118"/>
    </location>
</feature>
<reference evidence="4" key="4">
    <citation type="journal article" date="2008" name="Nucleic Acids Res.">
        <title>The rice annotation project database (RAP-DB): 2008 update.</title>
        <authorList>
            <consortium name="The rice annotation project (RAP)"/>
        </authorList>
    </citation>
    <scope>GENOME REANNOTATION</scope>
    <source>
        <strain evidence="4">cv. Nipponbare</strain>
    </source>
</reference>
<sequence>MAADSGAGAVANAAGAAARGEEAGEGERRRPAPEKGREAAGATARDGGSGGRRAPLPIRSHGGLASERRTRYRQPRRLHGAAHLLGATPAEDAEESGRGGRVRRWERRERARRRAGRWAGRRCSAAASPASGTRHRMRVCLADASPPASAPSAAPSPAAPPTPLNISSCRLPSVPVWSRAPMGAPGEGSAASGIMGREGSSYGMRVAAATARRRLRSPLLRVPARPPSPLVAALARRCLPPAPLSNAPPACLSAVGTRSHARPPLPRPACFAAADSALRRRHSGRFAAAATTAALPSAARKGKREEERERKRMMLTRTSKNLAVKLRDLG</sequence>
<dbReference type="AlphaFoldDB" id="Q6EN31"/>
<dbReference type="EMBL" id="AP006844">
    <property type="protein sequence ID" value="BAD29704.1"/>
    <property type="molecule type" value="Genomic_DNA"/>
</dbReference>
<reference evidence="3" key="2">
    <citation type="submission" date="2004-04" db="EMBL/GenBank/DDBJ databases">
        <title>Oryza sativa nipponbare(GA3) genomic DNA, chromosome 2, BAC clone:OSJNBa0052K15.</title>
        <authorList>
            <person name="Sasaki T."/>
            <person name="Matsumoto T."/>
            <person name="Fujisawa M."/>
        </authorList>
    </citation>
    <scope>NUCLEOTIDE SEQUENCE</scope>
</reference>
<feature type="region of interest" description="Disordered" evidence="1">
    <location>
        <begin position="144"/>
        <end position="166"/>
    </location>
</feature>
<feature type="region of interest" description="Disordered" evidence="1">
    <location>
        <begin position="289"/>
        <end position="311"/>
    </location>
</feature>
<evidence type="ECO:0000256" key="1">
    <source>
        <dbReference type="SAM" id="MobiDB-lite"/>
    </source>
</evidence>